<protein>
    <recommendedName>
        <fullName evidence="3">Outer membrane lipoprotein-sorting protein</fullName>
    </recommendedName>
</protein>
<name>A0A162KKJ0_9CLOT</name>
<gene>
    <name evidence="1" type="ORF">WY13_03309</name>
</gene>
<sequence>MKRKIMAILTMGILTAGIFSGCDGLKKDTIIPGDVISKAMTAYEKPKSYYGEAKMENYENGKAVMNGTIKEWTDNSNNKIRRRIEVDNESGKVISTSDGGKMLIYMEKEKKAMTMKVDGDLTENSVDYKSQLMRELNAISKTHTLIYKGEEAVNGFKTYHIFAKPKQEKSLIGEVNFWIDKDNWFLVKNTSENANTKSSMEYTKLDFSPKFDNSLFTQKLPSDVKIEQIDEKVNQNKIDMKQAKKIAGKPILTLNEKSGYKLKSITYLDAKAVKHKEINQTYEKNGAEALVLTTIIFNDNKIPSNKDNLKLDGEKDITIRGKKGTSMEDNVKSIAWSEDGFNYDMLVQDPSMNMEQAKKIVESLEHSK</sequence>
<evidence type="ECO:0000313" key="1">
    <source>
        <dbReference type="EMBL" id="OAA83522.1"/>
    </source>
</evidence>
<dbReference type="SUPFAM" id="SSF89392">
    <property type="entry name" value="Prokaryotic lipoproteins and lipoprotein localization factors"/>
    <property type="match status" value="1"/>
</dbReference>
<accession>A0A162KKJ0</accession>
<organism evidence="1 2">
    <name type="scientific">Clostridium ljungdahlii</name>
    <dbReference type="NCBI Taxonomy" id="1538"/>
    <lineage>
        <taxon>Bacteria</taxon>
        <taxon>Bacillati</taxon>
        <taxon>Bacillota</taxon>
        <taxon>Clostridia</taxon>
        <taxon>Eubacteriales</taxon>
        <taxon>Clostridiaceae</taxon>
        <taxon>Clostridium</taxon>
    </lineage>
</organism>
<dbReference type="Proteomes" id="UP000077407">
    <property type="component" value="Unassembled WGS sequence"/>
</dbReference>
<dbReference type="PANTHER" id="PTHR37507">
    <property type="entry name" value="SPORULATION PROTEIN YDCC"/>
    <property type="match status" value="1"/>
</dbReference>
<dbReference type="PROSITE" id="PS51257">
    <property type="entry name" value="PROKAR_LIPOPROTEIN"/>
    <property type="match status" value="1"/>
</dbReference>
<dbReference type="InterPro" id="IPR029046">
    <property type="entry name" value="LolA/LolB/LppX"/>
</dbReference>
<dbReference type="RefSeq" id="WP_063556608.1">
    <property type="nucleotide sequence ID" value="NZ_LITT01000058.1"/>
</dbReference>
<dbReference type="PATRIC" id="fig|1538.10.peg.3364"/>
<dbReference type="PANTHER" id="PTHR37507:SF2">
    <property type="entry name" value="SPORULATION PROTEIN YDCC"/>
    <property type="match status" value="1"/>
</dbReference>
<evidence type="ECO:0000313" key="2">
    <source>
        <dbReference type="Proteomes" id="UP000077407"/>
    </source>
</evidence>
<dbReference type="EMBL" id="LITT01000058">
    <property type="protein sequence ID" value="OAA83522.1"/>
    <property type="molecule type" value="Genomic_DNA"/>
</dbReference>
<reference evidence="1 2" key="1">
    <citation type="journal article" date="2015" name="Biotechnol. Bioeng.">
        <title>Genome sequence and phenotypic characterization of Caulobacter segnis.</title>
        <authorList>
            <person name="Patel S."/>
            <person name="Fletcher B."/>
            <person name="Scott D.C."/>
            <person name="Ely B."/>
        </authorList>
    </citation>
    <scope>NUCLEOTIDE SEQUENCE [LARGE SCALE GENOMIC DNA]</scope>
    <source>
        <strain evidence="1 2">ERI-2</strain>
    </source>
</reference>
<dbReference type="OrthoDB" id="2389132at2"/>
<dbReference type="Gene3D" id="2.50.20.10">
    <property type="entry name" value="Lipoprotein localisation LolA/LolB/LppX"/>
    <property type="match status" value="1"/>
</dbReference>
<evidence type="ECO:0008006" key="3">
    <source>
        <dbReference type="Google" id="ProtNLM"/>
    </source>
</evidence>
<dbReference type="AlphaFoldDB" id="A0A162KKJ0"/>
<comment type="caution">
    <text evidence="1">The sequence shown here is derived from an EMBL/GenBank/DDBJ whole genome shotgun (WGS) entry which is preliminary data.</text>
</comment>
<dbReference type="InterPro" id="IPR052944">
    <property type="entry name" value="Sporulation_related"/>
</dbReference>
<proteinExistence type="predicted"/>